<keyword evidence="3" id="KW-1185">Reference proteome</keyword>
<evidence type="ECO:0000313" key="3">
    <source>
        <dbReference type="Proteomes" id="UP000281406"/>
    </source>
</evidence>
<sequence>MGIADGYLGGVGDAFERSLPSAGRSVAQSLVSEARPAASSTQGDSPSLQHSSPEEVDVLSVGMGEDDTPSLSPAYEELVEVITCAVAKLNIEWPAEKQGTRPKSKLDERFLIPH</sequence>
<dbReference type="Proteomes" id="UP000281406">
    <property type="component" value="Unassembled WGS sequence"/>
</dbReference>
<name>A0A3N0YLK2_ANAGA</name>
<proteinExistence type="predicted"/>
<reference evidence="2 3" key="1">
    <citation type="submission" date="2018-10" db="EMBL/GenBank/DDBJ databases">
        <title>Genome assembly for a Yunnan-Guizhou Plateau 3E fish, Anabarilius grahami (Regan), and its evolutionary and genetic applications.</title>
        <authorList>
            <person name="Jiang W."/>
        </authorList>
    </citation>
    <scope>NUCLEOTIDE SEQUENCE [LARGE SCALE GENOMIC DNA]</scope>
    <source>
        <strain evidence="2">AG-KIZ</strain>
        <tissue evidence="2">Muscle</tissue>
    </source>
</reference>
<evidence type="ECO:0000256" key="1">
    <source>
        <dbReference type="SAM" id="MobiDB-lite"/>
    </source>
</evidence>
<comment type="caution">
    <text evidence="2">The sequence shown here is derived from an EMBL/GenBank/DDBJ whole genome shotgun (WGS) entry which is preliminary data.</text>
</comment>
<dbReference type="EMBL" id="RJVU01037189">
    <property type="protein sequence ID" value="ROL46761.1"/>
    <property type="molecule type" value="Genomic_DNA"/>
</dbReference>
<feature type="compositionally biased region" description="Polar residues" evidence="1">
    <location>
        <begin position="38"/>
        <end position="51"/>
    </location>
</feature>
<dbReference type="AlphaFoldDB" id="A0A3N0YLK2"/>
<protein>
    <submittedName>
        <fullName evidence="2">Uncharacterized protein</fullName>
    </submittedName>
</protein>
<organism evidence="2 3">
    <name type="scientific">Anabarilius grahami</name>
    <name type="common">Kanglang fish</name>
    <name type="synonym">Barilius grahami</name>
    <dbReference type="NCBI Taxonomy" id="495550"/>
    <lineage>
        <taxon>Eukaryota</taxon>
        <taxon>Metazoa</taxon>
        <taxon>Chordata</taxon>
        <taxon>Craniata</taxon>
        <taxon>Vertebrata</taxon>
        <taxon>Euteleostomi</taxon>
        <taxon>Actinopterygii</taxon>
        <taxon>Neopterygii</taxon>
        <taxon>Teleostei</taxon>
        <taxon>Ostariophysi</taxon>
        <taxon>Cypriniformes</taxon>
        <taxon>Xenocyprididae</taxon>
        <taxon>Xenocypridinae</taxon>
        <taxon>Xenocypridinae incertae sedis</taxon>
        <taxon>Anabarilius</taxon>
    </lineage>
</organism>
<accession>A0A3N0YLK2</accession>
<gene>
    <name evidence="2" type="ORF">DPX16_12654</name>
</gene>
<evidence type="ECO:0000313" key="2">
    <source>
        <dbReference type="EMBL" id="ROL46761.1"/>
    </source>
</evidence>
<feature type="region of interest" description="Disordered" evidence="1">
    <location>
        <begin position="25"/>
        <end position="71"/>
    </location>
</feature>